<name>A0ABS0D3A0_9NOCA</name>
<dbReference type="InterPro" id="IPR012337">
    <property type="entry name" value="RNaseH-like_sf"/>
</dbReference>
<organism evidence="2 3">
    <name type="scientific">Nocardia amamiensis</name>
    <dbReference type="NCBI Taxonomy" id="404578"/>
    <lineage>
        <taxon>Bacteria</taxon>
        <taxon>Bacillati</taxon>
        <taxon>Actinomycetota</taxon>
        <taxon>Actinomycetes</taxon>
        <taxon>Mycobacteriales</taxon>
        <taxon>Nocardiaceae</taxon>
        <taxon>Nocardia</taxon>
    </lineage>
</organism>
<dbReference type="PANTHER" id="PTHR46889:SF4">
    <property type="entry name" value="TRANSPOSASE INSO FOR INSERTION SEQUENCE ELEMENT IS911B-RELATED"/>
    <property type="match status" value="1"/>
</dbReference>
<reference evidence="2 3" key="1">
    <citation type="submission" date="2020-10" db="EMBL/GenBank/DDBJ databases">
        <title>Identification of Nocardia species via Next-generation sequencing and recognition of intraspecies genetic diversity.</title>
        <authorList>
            <person name="Li P."/>
            <person name="Li P."/>
            <person name="Lu B."/>
        </authorList>
    </citation>
    <scope>NUCLEOTIDE SEQUENCE [LARGE SCALE GENOMIC DNA]</scope>
    <source>
        <strain evidence="2 3">BJ06-0157</strain>
    </source>
</reference>
<evidence type="ECO:0000313" key="2">
    <source>
        <dbReference type="EMBL" id="MBF6303274.1"/>
    </source>
</evidence>
<dbReference type="RefSeq" id="WP_195134386.1">
    <property type="nucleotide sequence ID" value="NZ_JADLQX010000393.1"/>
</dbReference>
<dbReference type="Pfam" id="PF00665">
    <property type="entry name" value="rve"/>
    <property type="match status" value="1"/>
</dbReference>
<gene>
    <name evidence="2" type="ORF">IU459_38240</name>
</gene>
<proteinExistence type="predicted"/>
<comment type="caution">
    <text evidence="2">The sequence shown here is derived from an EMBL/GenBank/DDBJ whole genome shotgun (WGS) entry which is preliminary data.</text>
</comment>
<sequence length="78" mass="8212">AIAQDVLWVGDVTEIPTLEGKLYLASVEDRFSGRLLGYATSANHDAELACAALKMAAATRGGFDAIDGVVFHSDRGSE</sequence>
<feature type="non-terminal residue" evidence="2">
    <location>
        <position position="1"/>
    </location>
</feature>
<feature type="domain" description="Integrase catalytic" evidence="1">
    <location>
        <begin position="1"/>
        <end position="78"/>
    </location>
</feature>
<accession>A0ABS0D3A0</accession>
<dbReference type="InterPro" id="IPR050900">
    <property type="entry name" value="Transposase_IS3/IS150/IS904"/>
</dbReference>
<dbReference type="EMBL" id="JADLQX010000393">
    <property type="protein sequence ID" value="MBF6303274.1"/>
    <property type="molecule type" value="Genomic_DNA"/>
</dbReference>
<keyword evidence="3" id="KW-1185">Reference proteome</keyword>
<dbReference type="InterPro" id="IPR001584">
    <property type="entry name" value="Integrase_cat-core"/>
</dbReference>
<feature type="non-terminal residue" evidence="2">
    <location>
        <position position="78"/>
    </location>
</feature>
<dbReference type="PROSITE" id="PS50994">
    <property type="entry name" value="INTEGRASE"/>
    <property type="match status" value="1"/>
</dbReference>
<protein>
    <submittedName>
        <fullName evidence="2">DDE-type integrase/transposase/recombinase</fullName>
    </submittedName>
</protein>
<dbReference type="SUPFAM" id="SSF53098">
    <property type="entry name" value="Ribonuclease H-like"/>
    <property type="match status" value="1"/>
</dbReference>
<dbReference type="Gene3D" id="3.30.420.10">
    <property type="entry name" value="Ribonuclease H-like superfamily/Ribonuclease H"/>
    <property type="match status" value="1"/>
</dbReference>
<dbReference type="PANTHER" id="PTHR46889">
    <property type="entry name" value="TRANSPOSASE INSF FOR INSERTION SEQUENCE IS3B-RELATED"/>
    <property type="match status" value="1"/>
</dbReference>
<evidence type="ECO:0000259" key="1">
    <source>
        <dbReference type="PROSITE" id="PS50994"/>
    </source>
</evidence>
<evidence type="ECO:0000313" key="3">
    <source>
        <dbReference type="Proteomes" id="UP000702209"/>
    </source>
</evidence>
<dbReference type="InterPro" id="IPR036397">
    <property type="entry name" value="RNaseH_sf"/>
</dbReference>
<dbReference type="Proteomes" id="UP000702209">
    <property type="component" value="Unassembled WGS sequence"/>
</dbReference>